<keyword evidence="1" id="KW-1133">Transmembrane helix</keyword>
<proteinExistence type="predicted"/>
<gene>
    <name evidence="2" type="ORF">BO97DRAFT_25292</name>
</gene>
<dbReference type="EMBL" id="KZ824277">
    <property type="protein sequence ID" value="RAL13768.1"/>
    <property type="molecule type" value="Genomic_DNA"/>
</dbReference>
<dbReference type="GeneID" id="37195151"/>
<feature type="transmembrane region" description="Helical" evidence="1">
    <location>
        <begin position="12"/>
        <end position="30"/>
    </location>
</feature>
<protein>
    <submittedName>
        <fullName evidence="2">Uncharacterized protein</fullName>
    </submittedName>
</protein>
<accession>A0A395I3K4</accession>
<name>A0A395I3K4_ASPHC</name>
<sequence>MSICSSIPQETFSVFFLPFFFLSIFLRFVVSDSCFRILLDTTECMHAIKTPQEKKIYNRKRRKDKRTRDCCVEITYSWFCWILPPGDILLSVISCVSARCLLFFLDLVELSHGEGYPSGVLE</sequence>
<keyword evidence="1" id="KW-0472">Membrane</keyword>
<dbReference type="VEuPathDB" id="FungiDB:BO97DRAFT_25292"/>
<keyword evidence="1" id="KW-0812">Transmembrane</keyword>
<evidence type="ECO:0000256" key="1">
    <source>
        <dbReference type="SAM" id="Phobius"/>
    </source>
</evidence>
<organism evidence="2 3">
    <name type="scientific">Aspergillus homomorphus (strain CBS 101889)</name>
    <dbReference type="NCBI Taxonomy" id="1450537"/>
    <lineage>
        <taxon>Eukaryota</taxon>
        <taxon>Fungi</taxon>
        <taxon>Dikarya</taxon>
        <taxon>Ascomycota</taxon>
        <taxon>Pezizomycotina</taxon>
        <taxon>Eurotiomycetes</taxon>
        <taxon>Eurotiomycetidae</taxon>
        <taxon>Eurotiales</taxon>
        <taxon>Aspergillaceae</taxon>
        <taxon>Aspergillus</taxon>
        <taxon>Aspergillus subgen. Circumdati</taxon>
    </lineage>
</organism>
<dbReference type="Proteomes" id="UP000248961">
    <property type="component" value="Unassembled WGS sequence"/>
</dbReference>
<evidence type="ECO:0000313" key="3">
    <source>
        <dbReference type="Proteomes" id="UP000248961"/>
    </source>
</evidence>
<dbReference type="AlphaFoldDB" id="A0A395I3K4"/>
<evidence type="ECO:0000313" key="2">
    <source>
        <dbReference type="EMBL" id="RAL13768.1"/>
    </source>
</evidence>
<reference evidence="2 3" key="1">
    <citation type="submission" date="2018-02" db="EMBL/GenBank/DDBJ databases">
        <title>The genomes of Aspergillus section Nigri reveals drivers in fungal speciation.</title>
        <authorList>
            <consortium name="DOE Joint Genome Institute"/>
            <person name="Vesth T.C."/>
            <person name="Nybo J."/>
            <person name="Theobald S."/>
            <person name="Brandl J."/>
            <person name="Frisvad J.C."/>
            <person name="Nielsen K.F."/>
            <person name="Lyhne E.K."/>
            <person name="Kogle M.E."/>
            <person name="Kuo A."/>
            <person name="Riley R."/>
            <person name="Clum A."/>
            <person name="Nolan M."/>
            <person name="Lipzen A."/>
            <person name="Salamov A."/>
            <person name="Henrissat B."/>
            <person name="Wiebenga A."/>
            <person name="De vries R.P."/>
            <person name="Grigoriev I.V."/>
            <person name="Mortensen U.H."/>
            <person name="Andersen M.R."/>
            <person name="Baker S.E."/>
        </authorList>
    </citation>
    <scope>NUCLEOTIDE SEQUENCE [LARGE SCALE GENOMIC DNA]</scope>
    <source>
        <strain evidence="2 3">CBS 101889</strain>
    </source>
</reference>
<keyword evidence="3" id="KW-1185">Reference proteome</keyword>
<dbReference type="RefSeq" id="XP_025552922.1">
    <property type="nucleotide sequence ID" value="XM_025690862.1"/>
</dbReference>